<dbReference type="EMBL" id="CAJNOE010000043">
    <property type="protein sequence ID" value="CAF0799694.1"/>
    <property type="molecule type" value="Genomic_DNA"/>
</dbReference>
<accession>A0A813SRP2</accession>
<evidence type="ECO:0000313" key="2">
    <source>
        <dbReference type="EMBL" id="CAF3921119.1"/>
    </source>
</evidence>
<dbReference type="Proteomes" id="UP000663868">
    <property type="component" value="Unassembled WGS sequence"/>
</dbReference>
<evidence type="ECO:0000313" key="1">
    <source>
        <dbReference type="EMBL" id="CAF0799694.1"/>
    </source>
</evidence>
<dbReference type="InterPro" id="IPR011051">
    <property type="entry name" value="RmlC_Cupin_sf"/>
</dbReference>
<dbReference type="InterPro" id="IPR014710">
    <property type="entry name" value="RmlC-like_jellyroll"/>
</dbReference>
<protein>
    <recommendedName>
        <fullName evidence="4">ChrR-like cupin domain-containing protein</fullName>
    </recommendedName>
</protein>
<dbReference type="SUPFAM" id="SSF51182">
    <property type="entry name" value="RmlC-like cupins"/>
    <property type="match status" value="1"/>
</dbReference>
<dbReference type="Proteomes" id="UP000663860">
    <property type="component" value="Unassembled WGS sequence"/>
</dbReference>
<evidence type="ECO:0008006" key="4">
    <source>
        <dbReference type="Google" id="ProtNLM"/>
    </source>
</evidence>
<dbReference type="AlphaFoldDB" id="A0A813SRP2"/>
<organism evidence="1 3">
    <name type="scientific">Adineta steineri</name>
    <dbReference type="NCBI Taxonomy" id="433720"/>
    <lineage>
        <taxon>Eukaryota</taxon>
        <taxon>Metazoa</taxon>
        <taxon>Spiralia</taxon>
        <taxon>Gnathifera</taxon>
        <taxon>Rotifera</taxon>
        <taxon>Eurotatoria</taxon>
        <taxon>Bdelloidea</taxon>
        <taxon>Adinetida</taxon>
        <taxon>Adinetidae</taxon>
        <taxon>Adineta</taxon>
    </lineage>
</organism>
<reference evidence="1" key="1">
    <citation type="submission" date="2021-02" db="EMBL/GenBank/DDBJ databases">
        <authorList>
            <person name="Nowell W R."/>
        </authorList>
    </citation>
    <scope>NUCLEOTIDE SEQUENCE</scope>
</reference>
<name>A0A813SRP2_9BILA</name>
<sequence>MDNREFYIPDVPPFPLENSSKIIITQLSEETSIQTWPPGFSTGNDIITHTFYEEVYLLDGSITDLSLNKTFGKGYHAWRNPQMKHGPYQADQNLGCQMLVIVRQSDYRSNV</sequence>
<comment type="caution">
    <text evidence="1">The sequence shown here is derived from an EMBL/GenBank/DDBJ whole genome shotgun (WGS) entry which is preliminary data.</text>
</comment>
<gene>
    <name evidence="1" type="ORF">IZO911_LOCUS6861</name>
    <name evidence="2" type="ORF">KXQ929_LOCUS23910</name>
</gene>
<dbReference type="EMBL" id="CAJOBB010001937">
    <property type="protein sequence ID" value="CAF3921119.1"/>
    <property type="molecule type" value="Genomic_DNA"/>
</dbReference>
<proteinExistence type="predicted"/>
<dbReference type="Gene3D" id="2.60.120.10">
    <property type="entry name" value="Jelly Rolls"/>
    <property type="match status" value="1"/>
</dbReference>
<evidence type="ECO:0000313" key="3">
    <source>
        <dbReference type="Proteomes" id="UP000663860"/>
    </source>
</evidence>